<name>A0A4D7QG03_9HYPH</name>
<gene>
    <name evidence="2" type="ORF">E8L99_07480</name>
</gene>
<organism evidence="2 3">
    <name type="scientific">Phreatobacter aquaticus</name>
    <dbReference type="NCBI Taxonomy" id="2570229"/>
    <lineage>
        <taxon>Bacteria</taxon>
        <taxon>Pseudomonadati</taxon>
        <taxon>Pseudomonadota</taxon>
        <taxon>Alphaproteobacteria</taxon>
        <taxon>Hyphomicrobiales</taxon>
        <taxon>Phreatobacteraceae</taxon>
        <taxon>Phreatobacter</taxon>
    </lineage>
</organism>
<dbReference type="Proteomes" id="UP000298588">
    <property type="component" value="Chromosome"/>
</dbReference>
<accession>A0A4D7QG03</accession>
<keyword evidence="3" id="KW-1185">Reference proteome</keyword>
<feature type="compositionally biased region" description="Polar residues" evidence="1">
    <location>
        <begin position="14"/>
        <end position="25"/>
    </location>
</feature>
<proteinExistence type="predicted"/>
<evidence type="ECO:0000256" key="1">
    <source>
        <dbReference type="SAM" id="MobiDB-lite"/>
    </source>
</evidence>
<evidence type="ECO:0000313" key="3">
    <source>
        <dbReference type="Proteomes" id="UP000298588"/>
    </source>
</evidence>
<evidence type="ECO:0000313" key="2">
    <source>
        <dbReference type="EMBL" id="QCK85621.1"/>
    </source>
</evidence>
<feature type="region of interest" description="Disordered" evidence="1">
    <location>
        <begin position="1"/>
        <end position="25"/>
    </location>
</feature>
<sequence length="105" mass="11885">MPTHARLSHPPRLDQTQYSQATREQVETSARQLLATARKGRPFTTQRGVKRIPIEINGETYGTLWEDTDLGLVGLGAHWESQGGMRVELVRDGRVIGMMWIEDAR</sequence>
<reference evidence="2 3" key="1">
    <citation type="submission" date="2019-04" db="EMBL/GenBank/DDBJ databases">
        <title>Phreatobacter aquaticus sp. nov.</title>
        <authorList>
            <person name="Choi A."/>
            <person name="Baek K."/>
        </authorList>
    </citation>
    <scope>NUCLEOTIDE SEQUENCE [LARGE SCALE GENOMIC DNA]</scope>
    <source>
        <strain evidence="2 3">NMCR1094</strain>
    </source>
</reference>
<dbReference type="KEGG" id="paqt:E8L99_07480"/>
<dbReference type="AlphaFoldDB" id="A0A4D7QG03"/>
<protein>
    <submittedName>
        <fullName evidence="2">Uncharacterized protein</fullName>
    </submittedName>
</protein>
<dbReference type="RefSeq" id="WP_137098955.1">
    <property type="nucleotide sequence ID" value="NZ_CP039865.1"/>
</dbReference>
<dbReference type="EMBL" id="CP039865">
    <property type="protein sequence ID" value="QCK85621.1"/>
    <property type="molecule type" value="Genomic_DNA"/>
</dbReference>